<dbReference type="AlphaFoldDB" id="A0A2P2P0A8"/>
<proteinExistence type="predicted"/>
<sequence length="24" mass="2788">MGPYISRKNEKNSCFKLFTLVKSP</sequence>
<name>A0A2P2P0A8_RHIMU</name>
<protein>
    <submittedName>
        <fullName evidence="1">Uncharacterized protein</fullName>
    </submittedName>
</protein>
<evidence type="ECO:0000313" key="1">
    <source>
        <dbReference type="EMBL" id="MBX48122.1"/>
    </source>
</evidence>
<reference evidence="1" key="1">
    <citation type="submission" date="2018-02" db="EMBL/GenBank/DDBJ databases">
        <title>Rhizophora mucronata_Transcriptome.</title>
        <authorList>
            <person name="Meera S.P."/>
            <person name="Sreeshan A."/>
            <person name="Augustine A."/>
        </authorList>
    </citation>
    <scope>NUCLEOTIDE SEQUENCE</scope>
    <source>
        <tissue evidence="1">Leaf</tissue>
    </source>
</reference>
<accession>A0A2P2P0A8</accession>
<dbReference type="EMBL" id="GGEC01067638">
    <property type="protein sequence ID" value="MBX48122.1"/>
    <property type="molecule type" value="Transcribed_RNA"/>
</dbReference>
<organism evidence="1">
    <name type="scientific">Rhizophora mucronata</name>
    <name type="common">Asiatic mangrove</name>
    <dbReference type="NCBI Taxonomy" id="61149"/>
    <lineage>
        <taxon>Eukaryota</taxon>
        <taxon>Viridiplantae</taxon>
        <taxon>Streptophyta</taxon>
        <taxon>Embryophyta</taxon>
        <taxon>Tracheophyta</taxon>
        <taxon>Spermatophyta</taxon>
        <taxon>Magnoliopsida</taxon>
        <taxon>eudicotyledons</taxon>
        <taxon>Gunneridae</taxon>
        <taxon>Pentapetalae</taxon>
        <taxon>rosids</taxon>
        <taxon>fabids</taxon>
        <taxon>Malpighiales</taxon>
        <taxon>Rhizophoraceae</taxon>
        <taxon>Rhizophora</taxon>
    </lineage>
</organism>